<dbReference type="EMBL" id="KZ502433">
    <property type="protein sequence ID" value="PKU79651.1"/>
    <property type="molecule type" value="Genomic_DNA"/>
</dbReference>
<feature type="transmembrane region" description="Helical" evidence="15">
    <location>
        <begin position="598"/>
        <end position="631"/>
    </location>
</feature>
<dbReference type="InterPro" id="IPR003453">
    <property type="entry name" value="ABC_MlaE_roteobac"/>
</dbReference>
<dbReference type="GO" id="GO:0004816">
    <property type="term" value="F:asparagine-tRNA ligase activity"/>
    <property type="evidence" value="ECO:0007669"/>
    <property type="project" value="UniProtKB-EC"/>
</dbReference>
<dbReference type="EC" id="6.1.1.22" evidence="4"/>
<evidence type="ECO:0000256" key="5">
    <source>
        <dbReference type="ARBA" id="ARBA00022448"/>
    </source>
</evidence>
<evidence type="ECO:0000256" key="14">
    <source>
        <dbReference type="ARBA" id="ARBA00047844"/>
    </source>
</evidence>
<dbReference type="InterPro" id="IPR030802">
    <property type="entry name" value="Permease_MalE"/>
</dbReference>
<evidence type="ECO:0000256" key="3">
    <source>
        <dbReference type="ARBA" id="ARBA00008226"/>
    </source>
</evidence>
<dbReference type="NCBIfam" id="NF003037">
    <property type="entry name" value="PRK03932.1"/>
    <property type="match status" value="1"/>
</dbReference>
<feature type="domain" description="Aminoacyl-transfer RNA synthetases class-II family profile" evidence="16">
    <location>
        <begin position="75"/>
        <end position="320"/>
    </location>
</feature>
<dbReference type="AlphaFoldDB" id="A0A2I0WVH9"/>
<evidence type="ECO:0000256" key="15">
    <source>
        <dbReference type="SAM" id="Phobius"/>
    </source>
</evidence>
<dbReference type="InterPro" id="IPR004364">
    <property type="entry name" value="Aa-tRNA-synt_II"/>
</dbReference>
<dbReference type="NCBIfam" id="TIGR00457">
    <property type="entry name" value="asnS"/>
    <property type="match status" value="1"/>
</dbReference>
<evidence type="ECO:0000256" key="10">
    <source>
        <dbReference type="ARBA" id="ARBA00022917"/>
    </source>
</evidence>
<dbReference type="Pfam" id="PF02405">
    <property type="entry name" value="MlaE"/>
    <property type="match status" value="1"/>
</dbReference>
<evidence type="ECO:0000256" key="1">
    <source>
        <dbReference type="ARBA" id="ARBA00004141"/>
    </source>
</evidence>
<keyword evidence="7 15" id="KW-0812">Transmembrane</keyword>
<evidence type="ECO:0000313" key="18">
    <source>
        <dbReference type="Proteomes" id="UP000233837"/>
    </source>
</evidence>
<dbReference type="GO" id="GO:0006421">
    <property type="term" value="P:asparaginyl-tRNA aminoacylation"/>
    <property type="evidence" value="ECO:0007669"/>
    <property type="project" value="InterPro"/>
</dbReference>
<organism evidence="17 18">
    <name type="scientific">Dendrobium catenatum</name>
    <dbReference type="NCBI Taxonomy" id="906689"/>
    <lineage>
        <taxon>Eukaryota</taxon>
        <taxon>Viridiplantae</taxon>
        <taxon>Streptophyta</taxon>
        <taxon>Embryophyta</taxon>
        <taxon>Tracheophyta</taxon>
        <taxon>Spermatophyta</taxon>
        <taxon>Magnoliopsida</taxon>
        <taxon>Liliopsida</taxon>
        <taxon>Asparagales</taxon>
        <taxon>Orchidaceae</taxon>
        <taxon>Epidendroideae</taxon>
        <taxon>Malaxideae</taxon>
        <taxon>Dendrobiinae</taxon>
        <taxon>Dendrobium</taxon>
    </lineage>
</organism>
<keyword evidence="18" id="KW-1185">Reference proteome</keyword>
<accession>A0A2I0WVH9</accession>
<dbReference type="PRINTS" id="PR01042">
    <property type="entry name" value="TRNASYNTHASP"/>
</dbReference>
<feature type="transmembrane region" description="Helical" evidence="15">
    <location>
        <begin position="652"/>
        <end position="670"/>
    </location>
</feature>
<evidence type="ECO:0000256" key="6">
    <source>
        <dbReference type="ARBA" id="ARBA00022598"/>
    </source>
</evidence>
<keyword evidence="8" id="KW-0547">Nucleotide-binding</keyword>
<keyword evidence="13" id="KW-0030">Aminoacyl-tRNA synthetase</keyword>
<dbReference type="InterPro" id="IPR006195">
    <property type="entry name" value="aa-tRNA-synth_II"/>
</dbReference>
<evidence type="ECO:0000256" key="12">
    <source>
        <dbReference type="ARBA" id="ARBA00023136"/>
    </source>
</evidence>
<comment type="catalytic activity">
    <reaction evidence="14">
        <text>tRNA(Asn) + L-asparagine + ATP = L-asparaginyl-tRNA(Asn) + AMP + diphosphate + H(+)</text>
        <dbReference type="Rhea" id="RHEA:11180"/>
        <dbReference type="Rhea" id="RHEA-COMP:9659"/>
        <dbReference type="Rhea" id="RHEA-COMP:9674"/>
        <dbReference type="ChEBI" id="CHEBI:15378"/>
        <dbReference type="ChEBI" id="CHEBI:30616"/>
        <dbReference type="ChEBI" id="CHEBI:33019"/>
        <dbReference type="ChEBI" id="CHEBI:58048"/>
        <dbReference type="ChEBI" id="CHEBI:78442"/>
        <dbReference type="ChEBI" id="CHEBI:78515"/>
        <dbReference type="ChEBI" id="CHEBI:456215"/>
        <dbReference type="EC" id="6.1.1.22"/>
    </reaction>
</comment>
<keyword evidence="12 15" id="KW-0472">Membrane</keyword>
<proteinExistence type="inferred from homology"/>
<dbReference type="GO" id="GO:0043190">
    <property type="term" value="C:ATP-binding cassette (ABC) transporter complex"/>
    <property type="evidence" value="ECO:0007669"/>
    <property type="project" value="InterPro"/>
</dbReference>
<comment type="similarity">
    <text evidence="2">Belongs to the MlaE permease family.</text>
</comment>
<dbReference type="InterPro" id="IPR045864">
    <property type="entry name" value="aa-tRNA-synth_II/BPL/LPL"/>
</dbReference>
<keyword evidence="6 17" id="KW-0436">Ligase</keyword>
<name>A0A2I0WVH9_9ASPA</name>
<dbReference type="PANTHER" id="PTHR30188:SF4">
    <property type="entry name" value="PROTEIN TRIGALACTOSYLDIACYLGLYCEROL 1, CHLOROPLASTIC"/>
    <property type="match status" value="1"/>
</dbReference>
<keyword evidence="10" id="KW-0648">Protein biosynthesis</keyword>
<dbReference type="FunFam" id="3.30.930.10:FF:000016">
    <property type="entry name" value="Asparagine--tRNA ligase"/>
    <property type="match status" value="1"/>
</dbReference>
<comment type="subcellular location">
    <subcellularLocation>
        <location evidence="1">Membrane</location>
        <topology evidence="1">Multi-pass membrane protein</topology>
    </subcellularLocation>
</comment>
<reference evidence="17 18" key="2">
    <citation type="journal article" date="2017" name="Nature">
        <title>The Apostasia genome and the evolution of orchids.</title>
        <authorList>
            <person name="Zhang G.Q."/>
            <person name="Liu K.W."/>
            <person name="Li Z."/>
            <person name="Lohaus R."/>
            <person name="Hsiao Y.Y."/>
            <person name="Niu S.C."/>
            <person name="Wang J.Y."/>
            <person name="Lin Y.C."/>
            <person name="Xu Q."/>
            <person name="Chen L.J."/>
            <person name="Yoshida K."/>
            <person name="Fujiwara S."/>
            <person name="Wang Z.W."/>
            <person name="Zhang Y.Q."/>
            <person name="Mitsuda N."/>
            <person name="Wang M."/>
            <person name="Liu G.H."/>
            <person name="Pecoraro L."/>
            <person name="Huang H.X."/>
            <person name="Xiao X.J."/>
            <person name="Lin M."/>
            <person name="Wu X.Y."/>
            <person name="Wu W.L."/>
            <person name="Chen Y.Y."/>
            <person name="Chang S.B."/>
            <person name="Sakamoto S."/>
            <person name="Ohme-Takagi M."/>
            <person name="Yagi M."/>
            <person name="Zeng S.J."/>
            <person name="Shen C.Y."/>
            <person name="Yeh C.M."/>
            <person name="Luo Y.B."/>
            <person name="Tsai W.C."/>
            <person name="Van de Peer Y."/>
            <person name="Liu Z.J."/>
        </authorList>
    </citation>
    <scope>NUCLEOTIDE SEQUENCE [LARGE SCALE GENOMIC DNA]</scope>
    <source>
        <tissue evidence="17">The whole plant</tissue>
    </source>
</reference>
<evidence type="ECO:0000256" key="13">
    <source>
        <dbReference type="ARBA" id="ARBA00023146"/>
    </source>
</evidence>
<comment type="similarity">
    <text evidence="3">Belongs to the class-II aminoacyl-tRNA synthetase family.</text>
</comment>
<keyword evidence="11 15" id="KW-1133">Transmembrane helix</keyword>
<evidence type="ECO:0000256" key="2">
    <source>
        <dbReference type="ARBA" id="ARBA00007556"/>
    </source>
</evidence>
<evidence type="ECO:0000256" key="8">
    <source>
        <dbReference type="ARBA" id="ARBA00022741"/>
    </source>
</evidence>
<evidence type="ECO:0000256" key="4">
    <source>
        <dbReference type="ARBA" id="ARBA00012816"/>
    </source>
</evidence>
<dbReference type="NCBIfam" id="TIGR00056">
    <property type="entry name" value="MlaE family lipid ABC transporter permease subunit"/>
    <property type="match status" value="1"/>
</dbReference>
<dbReference type="GO" id="GO:0005548">
    <property type="term" value="F:phospholipid transporter activity"/>
    <property type="evidence" value="ECO:0007669"/>
    <property type="project" value="TreeGrafter"/>
</dbReference>
<dbReference type="PROSITE" id="PS50862">
    <property type="entry name" value="AA_TRNA_LIGASE_II"/>
    <property type="match status" value="1"/>
</dbReference>
<dbReference type="GO" id="GO:0005524">
    <property type="term" value="F:ATP binding"/>
    <property type="evidence" value="ECO:0007669"/>
    <property type="project" value="UniProtKB-KW"/>
</dbReference>
<evidence type="ECO:0000313" key="17">
    <source>
        <dbReference type="EMBL" id="PKU79651.1"/>
    </source>
</evidence>
<keyword evidence="5" id="KW-0813">Transport</keyword>
<dbReference type="Pfam" id="PF00152">
    <property type="entry name" value="tRNA-synt_2"/>
    <property type="match status" value="1"/>
</dbReference>
<keyword evidence="9" id="KW-0067">ATP-binding</keyword>
<evidence type="ECO:0000256" key="11">
    <source>
        <dbReference type="ARBA" id="ARBA00022989"/>
    </source>
</evidence>
<protein>
    <recommendedName>
        <fullName evidence="4">asparagine--tRNA ligase</fullName>
        <ecNumber evidence="4">6.1.1.22</ecNumber>
    </recommendedName>
</protein>
<dbReference type="Proteomes" id="UP000233837">
    <property type="component" value="Unassembled WGS sequence"/>
</dbReference>
<evidence type="ECO:0000256" key="9">
    <source>
        <dbReference type="ARBA" id="ARBA00022840"/>
    </source>
</evidence>
<sequence>MALRPSLATLTQPDSTHAVLRLRSISTCECHAGTFTQLAARSASLVPRDFFGKPAFLTVSGQLNAETYASALSDVYTFGPTFRAENSNTSRHLAEFWMIEPELAFADLNDDMACATAYLQYVVKYVLENCKEDMDFFDTWIEKGIVNRLRDIVEKDFIQLTYTDAVELLLKAERKFEFPVKWGTDLQSEHERYITENAFGGRPVIIRDYPKDIKAFYMRLNDDGKTVAAMDVLVPRVGELIGGSQREERLEYLERRLDELNLPKESYWWYLDIRRFGSDNVTVLPHRSQYLVVPHAGFGLGFERLVQFATGMENIRDVIPFPRTPGGLQGPIFVLLSSFHSNPRANNFGGHGRKAEPLRGNFKEIAAGLHRSSSSMEASTLSRSLASFSFSPRFCIAQPKRNPLSLATRIPFLHHCRHFRSQTPPFSVPHSLPEQITNNAPETSPAPSPPPLLANWTPPRTLWRGISALILAGQVIHRALTFRVHRRNTLQQLDRVGPRSLGVCLLTSAFVGMAFTIQFVREFTRLGLQRSVGGVLALAFARELSPVVTSVVVAGRVGSAFAAELGTMQVSEQTDTLRILGAHPVDYLVTPRVIACAIALPFLTLFCFTIGLASSALLADAVFGVSIDIILESARRALRPWDLISAMIKSQVFGVIISVVSCAWGVTTLGGAKGVGESTTSAVVISLVSIFIADFALSYCFFQGAGDSLKHANG</sequence>
<dbReference type="InterPro" id="IPR002312">
    <property type="entry name" value="Asp/Asn-tRNA-synth_IIb"/>
</dbReference>
<dbReference type="STRING" id="906689.A0A2I0WVH9"/>
<gene>
    <name evidence="17" type="primary">SYNO</name>
    <name evidence="17" type="ORF">MA16_Dca019164</name>
</gene>
<dbReference type="PANTHER" id="PTHR30188">
    <property type="entry name" value="ABC TRANSPORTER PERMEASE PROTEIN-RELATED"/>
    <property type="match status" value="1"/>
</dbReference>
<dbReference type="InterPro" id="IPR004522">
    <property type="entry name" value="Asn-tRNA-ligase"/>
</dbReference>
<dbReference type="Gene3D" id="3.30.930.10">
    <property type="entry name" value="Bira Bifunctional Protein, Domain 2"/>
    <property type="match status" value="1"/>
</dbReference>
<dbReference type="SUPFAM" id="SSF55681">
    <property type="entry name" value="Class II aaRS and biotin synthetases"/>
    <property type="match status" value="1"/>
</dbReference>
<reference evidence="17 18" key="1">
    <citation type="journal article" date="2016" name="Sci. Rep.">
        <title>The Dendrobium catenatum Lindl. genome sequence provides insights into polysaccharide synthase, floral development and adaptive evolution.</title>
        <authorList>
            <person name="Zhang G.Q."/>
            <person name="Xu Q."/>
            <person name="Bian C."/>
            <person name="Tsai W.C."/>
            <person name="Yeh C.M."/>
            <person name="Liu K.W."/>
            <person name="Yoshida K."/>
            <person name="Zhang L.S."/>
            <person name="Chang S.B."/>
            <person name="Chen F."/>
            <person name="Shi Y."/>
            <person name="Su Y.Y."/>
            <person name="Zhang Y.Q."/>
            <person name="Chen L.J."/>
            <person name="Yin Y."/>
            <person name="Lin M."/>
            <person name="Huang H."/>
            <person name="Deng H."/>
            <person name="Wang Z.W."/>
            <person name="Zhu S.L."/>
            <person name="Zhao X."/>
            <person name="Deng C."/>
            <person name="Niu S.C."/>
            <person name="Huang J."/>
            <person name="Wang M."/>
            <person name="Liu G.H."/>
            <person name="Yang H.J."/>
            <person name="Xiao X.J."/>
            <person name="Hsiao Y.Y."/>
            <person name="Wu W.L."/>
            <person name="Chen Y.Y."/>
            <person name="Mitsuda N."/>
            <person name="Ohme-Takagi M."/>
            <person name="Luo Y.B."/>
            <person name="Van de Peer Y."/>
            <person name="Liu Z.J."/>
        </authorList>
    </citation>
    <scope>NUCLEOTIDE SEQUENCE [LARGE SCALE GENOMIC DNA]</scope>
    <source>
        <tissue evidence="17">The whole plant</tissue>
    </source>
</reference>
<feature type="transmembrane region" description="Helical" evidence="15">
    <location>
        <begin position="682"/>
        <end position="702"/>
    </location>
</feature>
<evidence type="ECO:0000259" key="16">
    <source>
        <dbReference type="PROSITE" id="PS50862"/>
    </source>
</evidence>
<evidence type="ECO:0000256" key="7">
    <source>
        <dbReference type="ARBA" id="ARBA00022692"/>
    </source>
</evidence>